<protein>
    <submittedName>
        <fullName evidence="1">Uncharacterized protein</fullName>
    </submittedName>
</protein>
<dbReference type="AlphaFoldDB" id="A0A814YWJ7"/>
<feature type="non-terminal residue" evidence="1">
    <location>
        <position position="1"/>
    </location>
</feature>
<evidence type="ECO:0000313" key="1">
    <source>
        <dbReference type="EMBL" id="CAF1236752.1"/>
    </source>
</evidence>
<accession>A0A814YWJ7</accession>
<dbReference type="Proteomes" id="UP000663855">
    <property type="component" value="Unassembled WGS sequence"/>
</dbReference>
<proteinExistence type="predicted"/>
<comment type="caution">
    <text evidence="1">The sequence shown here is derived from an EMBL/GenBank/DDBJ whole genome shotgun (WGS) entry which is preliminary data.</text>
</comment>
<sequence>VKILASGFIQLSKSFFRPSRSPNQYFR</sequence>
<dbReference type="EMBL" id="CAJNOV010006129">
    <property type="protein sequence ID" value="CAF1236752.1"/>
    <property type="molecule type" value="Genomic_DNA"/>
</dbReference>
<organism evidence="1 2">
    <name type="scientific">Rotaria magnacalcarata</name>
    <dbReference type="NCBI Taxonomy" id="392030"/>
    <lineage>
        <taxon>Eukaryota</taxon>
        <taxon>Metazoa</taxon>
        <taxon>Spiralia</taxon>
        <taxon>Gnathifera</taxon>
        <taxon>Rotifera</taxon>
        <taxon>Eurotatoria</taxon>
        <taxon>Bdelloidea</taxon>
        <taxon>Philodinida</taxon>
        <taxon>Philodinidae</taxon>
        <taxon>Rotaria</taxon>
    </lineage>
</organism>
<evidence type="ECO:0000313" key="2">
    <source>
        <dbReference type="Proteomes" id="UP000663855"/>
    </source>
</evidence>
<reference evidence="1" key="1">
    <citation type="submission" date="2021-02" db="EMBL/GenBank/DDBJ databases">
        <authorList>
            <person name="Nowell W R."/>
        </authorList>
    </citation>
    <scope>NUCLEOTIDE SEQUENCE</scope>
</reference>
<gene>
    <name evidence="1" type="ORF">CJN711_LOCUS13782</name>
</gene>
<name>A0A814YWJ7_9BILA</name>